<dbReference type="EMBL" id="JASCZI010063227">
    <property type="protein sequence ID" value="MED6141153.1"/>
    <property type="molecule type" value="Genomic_DNA"/>
</dbReference>
<protein>
    <submittedName>
        <fullName evidence="1">Uncharacterized protein</fullName>
    </submittedName>
</protein>
<evidence type="ECO:0000313" key="2">
    <source>
        <dbReference type="Proteomes" id="UP001341840"/>
    </source>
</evidence>
<gene>
    <name evidence="1" type="ORF">PIB30_100486</name>
</gene>
<sequence>MQPSLKIPGTGLGSFSLGSRNRGLFSIDKISGTDPRLDGLSLKGNKPLQGGGVNPYPNVLGIHNSGGPRTHDVGMGIALTASKLTPFLPSVALRDRQLRLPLFIDAGLHWYVYTRASGAYVLAPIPILGVPPKAIGAYGLALGCICTGSRNGLLGFVCDLIVPLALFSHFRSKLCLLNPETLEHTHQGIVRNGKRFKTQ</sequence>
<dbReference type="Proteomes" id="UP001341840">
    <property type="component" value="Unassembled WGS sequence"/>
</dbReference>
<name>A0ABU6SZK2_9FABA</name>
<organism evidence="1 2">
    <name type="scientific">Stylosanthes scabra</name>
    <dbReference type="NCBI Taxonomy" id="79078"/>
    <lineage>
        <taxon>Eukaryota</taxon>
        <taxon>Viridiplantae</taxon>
        <taxon>Streptophyta</taxon>
        <taxon>Embryophyta</taxon>
        <taxon>Tracheophyta</taxon>
        <taxon>Spermatophyta</taxon>
        <taxon>Magnoliopsida</taxon>
        <taxon>eudicotyledons</taxon>
        <taxon>Gunneridae</taxon>
        <taxon>Pentapetalae</taxon>
        <taxon>rosids</taxon>
        <taxon>fabids</taxon>
        <taxon>Fabales</taxon>
        <taxon>Fabaceae</taxon>
        <taxon>Papilionoideae</taxon>
        <taxon>50 kb inversion clade</taxon>
        <taxon>dalbergioids sensu lato</taxon>
        <taxon>Dalbergieae</taxon>
        <taxon>Pterocarpus clade</taxon>
        <taxon>Stylosanthes</taxon>
    </lineage>
</organism>
<evidence type="ECO:0000313" key="1">
    <source>
        <dbReference type="EMBL" id="MED6141153.1"/>
    </source>
</evidence>
<reference evidence="1 2" key="1">
    <citation type="journal article" date="2023" name="Plants (Basel)">
        <title>Bridging the Gap: Combining Genomics and Transcriptomics Approaches to Understand Stylosanthes scabra, an Orphan Legume from the Brazilian Caatinga.</title>
        <authorList>
            <person name="Ferreira-Neto J.R.C."/>
            <person name="da Silva M.D."/>
            <person name="Binneck E."/>
            <person name="de Melo N.F."/>
            <person name="da Silva R.H."/>
            <person name="de Melo A.L.T.M."/>
            <person name="Pandolfi V."/>
            <person name="Bustamante F.O."/>
            <person name="Brasileiro-Vidal A.C."/>
            <person name="Benko-Iseppon A.M."/>
        </authorList>
    </citation>
    <scope>NUCLEOTIDE SEQUENCE [LARGE SCALE GENOMIC DNA]</scope>
    <source>
        <tissue evidence="1">Leaves</tissue>
    </source>
</reference>
<proteinExistence type="predicted"/>
<comment type="caution">
    <text evidence="1">The sequence shown here is derived from an EMBL/GenBank/DDBJ whole genome shotgun (WGS) entry which is preliminary data.</text>
</comment>
<accession>A0ABU6SZK2</accession>
<keyword evidence="2" id="KW-1185">Reference proteome</keyword>